<dbReference type="AlphaFoldDB" id="A0A5Y3UZ52"/>
<sequence>MYTVLGMQQTTISNIPMNISEGYGKSYSGKIYFPDGRFGMYAVVGVLGSNGEPLNTRYESDACYSVTFSELPCDIRGNILLDHYELTAFQKTTAPEMGVNSLQVMLICSQEPTHRVNLRTGELYTNIEDNAYIENMSLSYIISKR</sequence>
<protein>
    <submittedName>
        <fullName evidence="1">Uncharacterized protein</fullName>
    </submittedName>
</protein>
<proteinExistence type="predicted"/>
<dbReference type="EMBL" id="AAIXRY010000008">
    <property type="protein sequence ID" value="ECJ2325879.1"/>
    <property type="molecule type" value="Genomic_DNA"/>
</dbReference>
<organism evidence="1">
    <name type="scientific">Salmonella enterica subsp. salamae</name>
    <dbReference type="NCBI Taxonomy" id="59202"/>
    <lineage>
        <taxon>Bacteria</taxon>
        <taxon>Pseudomonadati</taxon>
        <taxon>Pseudomonadota</taxon>
        <taxon>Gammaproteobacteria</taxon>
        <taxon>Enterobacterales</taxon>
        <taxon>Enterobacteriaceae</taxon>
        <taxon>Salmonella</taxon>
    </lineage>
</organism>
<gene>
    <name evidence="1" type="ORF">FNJ06_09790</name>
</gene>
<name>A0A5Y3UZ52_SALER</name>
<comment type="caution">
    <text evidence="1">The sequence shown here is derived from an EMBL/GenBank/DDBJ whole genome shotgun (WGS) entry which is preliminary data.</text>
</comment>
<reference evidence="1" key="1">
    <citation type="submission" date="2019-07" db="EMBL/GenBank/DDBJ databases">
        <authorList>
            <person name="Ashton P.M."/>
            <person name="Dallman T."/>
            <person name="Nair S."/>
            <person name="De Pinna E."/>
            <person name="Peters T."/>
            <person name="Grant K."/>
        </authorList>
    </citation>
    <scope>NUCLEOTIDE SEQUENCE [LARGE SCALE GENOMIC DNA]</scope>
    <source>
        <strain evidence="1">598112</strain>
    </source>
</reference>
<accession>A0A5Y3UZ52</accession>
<evidence type="ECO:0000313" key="1">
    <source>
        <dbReference type="EMBL" id="ECJ2325879.1"/>
    </source>
</evidence>
<dbReference type="Proteomes" id="UP000839824">
    <property type="component" value="Unassembled WGS sequence"/>
</dbReference>